<evidence type="ECO:0000313" key="5">
    <source>
        <dbReference type="EMBL" id="TDO50138.1"/>
    </source>
</evidence>
<sequence length="339" mass="35025">MVTIRDVAAAAGVSVSTVSRVLSGQYGVSEATKREVERVSRRLNYRPSAAAASLRTRSTGVVGMLVPEITNPYFPAVVQGVEQEFAGVGVDLILCDSGNDVDAEAHRLETLLRRRVDALIICPVDTERSAAALRSIAGQVPLLQIDRHAVDNVDFVGVDESSGIAQVVVHLAANGITSAAFVGIAAGISSIAERAQAFTAACQAHGIAALPAVTVTDTDVAAGRQAARELLSAGTPRPQAIVCANDLLAFGVVAELTAAGLRCPQDVAVTGYDDSPAAELIGLSSVRQPLSDIGREAVRLVRNQSPSPRSVRLAPQFIARATTPPAASSPTTIPPVAGS</sequence>
<dbReference type="Gene3D" id="1.10.260.40">
    <property type="entry name" value="lambda repressor-like DNA-binding domains"/>
    <property type="match status" value="1"/>
</dbReference>
<gene>
    <name evidence="5" type="ORF">EV643_105369</name>
</gene>
<dbReference type="Proteomes" id="UP000295388">
    <property type="component" value="Unassembled WGS sequence"/>
</dbReference>
<dbReference type="Gene3D" id="3.40.50.2300">
    <property type="match status" value="2"/>
</dbReference>
<dbReference type="InterPro" id="IPR010982">
    <property type="entry name" value="Lambda_DNA-bd_dom_sf"/>
</dbReference>
<dbReference type="InterPro" id="IPR000843">
    <property type="entry name" value="HTH_LacI"/>
</dbReference>
<dbReference type="CDD" id="cd01392">
    <property type="entry name" value="HTH_LacI"/>
    <property type="match status" value="1"/>
</dbReference>
<dbReference type="OrthoDB" id="37081at2"/>
<evidence type="ECO:0000256" key="2">
    <source>
        <dbReference type="ARBA" id="ARBA00023125"/>
    </source>
</evidence>
<comment type="caution">
    <text evidence="5">The sequence shown here is derived from an EMBL/GenBank/DDBJ whole genome shotgun (WGS) entry which is preliminary data.</text>
</comment>
<dbReference type="Pfam" id="PF00532">
    <property type="entry name" value="Peripla_BP_1"/>
    <property type="match status" value="1"/>
</dbReference>
<reference evidence="5 6" key="1">
    <citation type="submission" date="2019-03" db="EMBL/GenBank/DDBJ databases">
        <title>Genomic Encyclopedia of Type Strains, Phase III (KMG-III): the genomes of soil and plant-associated and newly described type strains.</title>
        <authorList>
            <person name="Whitman W."/>
        </authorList>
    </citation>
    <scope>NUCLEOTIDE SEQUENCE [LARGE SCALE GENOMIC DNA]</scope>
    <source>
        <strain evidence="5 6">VKM Ac-2527</strain>
    </source>
</reference>
<dbReference type="SUPFAM" id="SSF53822">
    <property type="entry name" value="Periplasmic binding protein-like I"/>
    <property type="match status" value="1"/>
</dbReference>
<keyword evidence="1" id="KW-0805">Transcription regulation</keyword>
<dbReference type="Pfam" id="PF00356">
    <property type="entry name" value="LacI"/>
    <property type="match status" value="1"/>
</dbReference>
<dbReference type="GO" id="GO:0000976">
    <property type="term" value="F:transcription cis-regulatory region binding"/>
    <property type="evidence" value="ECO:0007669"/>
    <property type="project" value="TreeGrafter"/>
</dbReference>
<proteinExistence type="predicted"/>
<keyword evidence="6" id="KW-1185">Reference proteome</keyword>
<keyword evidence="3" id="KW-0804">Transcription</keyword>
<dbReference type="PANTHER" id="PTHR30146">
    <property type="entry name" value="LACI-RELATED TRANSCRIPTIONAL REPRESSOR"/>
    <property type="match status" value="1"/>
</dbReference>
<evidence type="ECO:0000256" key="3">
    <source>
        <dbReference type="ARBA" id="ARBA00023163"/>
    </source>
</evidence>
<protein>
    <submittedName>
        <fullName evidence="5">LacI family transcriptional regulator</fullName>
    </submittedName>
</protein>
<evidence type="ECO:0000256" key="1">
    <source>
        <dbReference type="ARBA" id="ARBA00023015"/>
    </source>
</evidence>
<dbReference type="SUPFAM" id="SSF47413">
    <property type="entry name" value="lambda repressor-like DNA-binding domains"/>
    <property type="match status" value="1"/>
</dbReference>
<dbReference type="PROSITE" id="PS00356">
    <property type="entry name" value="HTH_LACI_1"/>
    <property type="match status" value="1"/>
</dbReference>
<dbReference type="CDD" id="cd06267">
    <property type="entry name" value="PBP1_LacI_sugar_binding-like"/>
    <property type="match status" value="1"/>
</dbReference>
<dbReference type="InterPro" id="IPR001761">
    <property type="entry name" value="Peripla_BP/Lac1_sug-bd_dom"/>
</dbReference>
<dbReference type="GO" id="GO:0003700">
    <property type="term" value="F:DNA-binding transcription factor activity"/>
    <property type="evidence" value="ECO:0007669"/>
    <property type="project" value="TreeGrafter"/>
</dbReference>
<dbReference type="PANTHER" id="PTHR30146:SF109">
    <property type="entry name" value="HTH-TYPE TRANSCRIPTIONAL REGULATOR GALS"/>
    <property type="match status" value="1"/>
</dbReference>
<name>A0A4V6PT59_9ACTN</name>
<dbReference type="PRINTS" id="PR00036">
    <property type="entry name" value="HTHLACI"/>
</dbReference>
<dbReference type="RefSeq" id="WP_133800387.1">
    <property type="nucleotide sequence ID" value="NZ_SNWQ01000005.1"/>
</dbReference>
<accession>A0A4V6PT59</accession>
<dbReference type="AlphaFoldDB" id="A0A4V6PT59"/>
<evidence type="ECO:0000313" key="6">
    <source>
        <dbReference type="Proteomes" id="UP000295388"/>
    </source>
</evidence>
<keyword evidence="2" id="KW-0238">DNA-binding</keyword>
<feature type="domain" description="HTH lacI-type" evidence="4">
    <location>
        <begin position="2"/>
        <end position="56"/>
    </location>
</feature>
<organism evidence="5 6">
    <name type="scientific">Kribbella caucasensis</name>
    <dbReference type="NCBI Taxonomy" id="2512215"/>
    <lineage>
        <taxon>Bacteria</taxon>
        <taxon>Bacillati</taxon>
        <taxon>Actinomycetota</taxon>
        <taxon>Actinomycetes</taxon>
        <taxon>Propionibacteriales</taxon>
        <taxon>Kribbellaceae</taxon>
        <taxon>Kribbella</taxon>
    </lineage>
</organism>
<dbReference type="EMBL" id="SNWQ01000005">
    <property type="protein sequence ID" value="TDO50138.1"/>
    <property type="molecule type" value="Genomic_DNA"/>
</dbReference>
<dbReference type="SMART" id="SM00354">
    <property type="entry name" value="HTH_LACI"/>
    <property type="match status" value="1"/>
</dbReference>
<dbReference type="PROSITE" id="PS50932">
    <property type="entry name" value="HTH_LACI_2"/>
    <property type="match status" value="1"/>
</dbReference>
<dbReference type="InterPro" id="IPR028082">
    <property type="entry name" value="Peripla_BP_I"/>
</dbReference>
<evidence type="ECO:0000259" key="4">
    <source>
        <dbReference type="PROSITE" id="PS50932"/>
    </source>
</evidence>